<evidence type="ECO:0000256" key="1">
    <source>
        <dbReference type="SAM" id="Phobius"/>
    </source>
</evidence>
<keyword evidence="3" id="KW-1185">Reference proteome</keyword>
<keyword evidence="1" id="KW-0812">Transmembrane</keyword>
<accession>A0ABR2Y360</accession>
<sequence>MRGYRTGDPDTEVEEVIVEPEGFNHQRKHIDDGLEVNYLDGGIEANNEHDGIEVNGPHEFRHIPPIPISALTELPSTPFSHDVVDEPQRASRICGLTKRWFWVLIASVISIAGGLIAGLVGGLTRKNTSTGTPVPPSLSNLAAVNWTTTGNQTSYVVFAQEVDLSLVAHIKHANEWTRVNVSERFGDVGNLAVQATTPLAAVAMADLTNTTYPGANQLSLFFLTPENTITQIVTNDTTLQDWHWGTIGPHSDIGLTTSVGSKLAATWVRCNNSTHCGSGCISISYEDEEQNFVVANSTYRWATTVANKRLADNSSISLISTNDQALGNDSDYAWGFYATNGILGSTWQDFQGKTWWWTDLGRNILGGIQPTNLQQFAATSFRERKHVFMGALFSNGSVVGKHYDPDLGNWYSQAELNLVDSPRTNFSTIAITADARLYGISNGTIHEYDMDGDDPYTFHWLGAVPNEQQGYL</sequence>
<proteinExistence type="predicted"/>
<dbReference type="EMBL" id="JARVKM010000006">
    <property type="protein sequence ID" value="KAK9780516.1"/>
    <property type="molecule type" value="Genomic_DNA"/>
</dbReference>
<comment type="caution">
    <text evidence="2">The sequence shown here is derived from an EMBL/GenBank/DDBJ whole genome shotgun (WGS) entry which is preliminary data.</text>
</comment>
<evidence type="ECO:0000313" key="2">
    <source>
        <dbReference type="EMBL" id="KAK9780516.1"/>
    </source>
</evidence>
<dbReference type="SUPFAM" id="SSF89372">
    <property type="entry name" value="Fucose-specific lectin"/>
    <property type="match status" value="1"/>
</dbReference>
<evidence type="ECO:0008006" key="4">
    <source>
        <dbReference type="Google" id="ProtNLM"/>
    </source>
</evidence>
<evidence type="ECO:0000313" key="3">
    <source>
        <dbReference type="Proteomes" id="UP001465668"/>
    </source>
</evidence>
<organism evidence="2 3">
    <name type="scientific">Seiridium cardinale</name>
    <dbReference type="NCBI Taxonomy" id="138064"/>
    <lineage>
        <taxon>Eukaryota</taxon>
        <taxon>Fungi</taxon>
        <taxon>Dikarya</taxon>
        <taxon>Ascomycota</taxon>
        <taxon>Pezizomycotina</taxon>
        <taxon>Sordariomycetes</taxon>
        <taxon>Xylariomycetidae</taxon>
        <taxon>Amphisphaeriales</taxon>
        <taxon>Sporocadaceae</taxon>
        <taxon>Seiridium</taxon>
    </lineage>
</organism>
<reference evidence="2 3" key="1">
    <citation type="submission" date="2024-02" db="EMBL/GenBank/DDBJ databases">
        <title>First draft genome assembly of two strains of Seiridium cardinale.</title>
        <authorList>
            <person name="Emiliani G."/>
            <person name="Scali E."/>
        </authorList>
    </citation>
    <scope>NUCLEOTIDE SEQUENCE [LARGE SCALE GENOMIC DNA]</scope>
    <source>
        <strain evidence="2 3">BM-138-000479</strain>
    </source>
</reference>
<feature type="transmembrane region" description="Helical" evidence="1">
    <location>
        <begin position="100"/>
        <end position="123"/>
    </location>
</feature>
<dbReference type="Proteomes" id="UP001465668">
    <property type="component" value="Unassembled WGS sequence"/>
</dbReference>
<keyword evidence="1" id="KW-0472">Membrane</keyword>
<keyword evidence="1" id="KW-1133">Transmembrane helix</keyword>
<protein>
    <recommendedName>
        <fullName evidence="4">Fucose-specific lectin</fullName>
    </recommendedName>
</protein>
<gene>
    <name evidence="2" type="ORF">SCAR479_02631</name>
</gene>
<name>A0ABR2Y360_9PEZI</name>